<dbReference type="eggNOG" id="KOG0159">
    <property type="taxonomic scope" value="Eukaryota"/>
</dbReference>
<dbReference type="PANTHER" id="PTHR24279:SF120">
    <property type="entry name" value="CYTOCHROME P450"/>
    <property type="match status" value="1"/>
</dbReference>
<evidence type="ECO:0000313" key="8">
    <source>
        <dbReference type="EnsemblMetazoa" id="RPRC007082-PA"/>
    </source>
</evidence>
<evidence type="ECO:0000256" key="1">
    <source>
        <dbReference type="ARBA" id="ARBA00001971"/>
    </source>
</evidence>
<dbReference type="SUPFAM" id="SSF48264">
    <property type="entry name" value="Cytochrome P450"/>
    <property type="match status" value="1"/>
</dbReference>
<dbReference type="GO" id="GO:0005506">
    <property type="term" value="F:iron ion binding"/>
    <property type="evidence" value="ECO:0007669"/>
    <property type="project" value="InterPro"/>
</dbReference>
<evidence type="ECO:0000256" key="6">
    <source>
        <dbReference type="ARBA" id="ARBA00023004"/>
    </source>
</evidence>
<dbReference type="GO" id="GO:0020037">
    <property type="term" value="F:heme binding"/>
    <property type="evidence" value="ECO:0007669"/>
    <property type="project" value="InterPro"/>
</dbReference>
<protein>
    <submittedName>
        <fullName evidence="8">Uncharacterized protein</fullName>
    </submittedName>
</protein>
<dbReference type="HOGENOM" id="CLU_001570_28_0_1"/>
<accession>T1HSR2</accession>
<dbReference type="Proteomes" id="UP000015103">
    <property type="component" value="Unassembled WGS sequence"/>
</dbReference>
<evidence type="ECO:0000256" key="2">
    <source>
        <dbReference type="ARBA" id="ARBA00010617"/>
    </source>
</evidence>
<dbReference type="Gene3D" id="1.10.630.10">
    <property type="entry name" value="Cytochrome P450"/>
    <property type="match status" value="1"/>
</dbReference>
<dbReference type="InterPro" id="IPR036396">
    <property type="entry name" value="Cyt_P450_sf"/>
</dbReference>
<keyword evidence="6" id="KW-0408">Iron</keyword>
<comment type="cofactor">
    <cofactor evidence="1">
        <name>heme</name>
        <dbReference type="ChEBI" id="CHEBI:30413"/>
    </cofactor>
</comment>
<keyword evidence="7" id="KW-0503">Monooxygenase</keyword>
<dbReference type="PANTHER" id="PTHR24279">
    <property type="entry name" value="CYTOCHROME P450"/>
    <property type="match status" value="1"/>
</dbReference>
<dbReference type="Pfam" id="PF00067">
    <property type="entry name" value="p450"/>
    <property type="match status" value="1"/>
</dbReference>
<proteinExistence type="inferred from homology"/>
<sequence length="611" mass="70112">WFKKLLSGILLFRRSSKDFLRNAVVDNIYVKTQPTSEIRQGTQIPKTCTEANNANIDTAEERLGTDDLLLTISKSKMSSVFPKAVTATLERFKTNSKDVVYAVPFDEMPGPSSLRSIANVYRHIPVISTQLTTLFLSKAQQVGKLSPSTGSFLFLGINQEGSWIQSVMSSFRPYDLLFERYGPVLRLHGPFGGDIVMLSLPEHIETVYNVDSQYPVRALLDSMEVYRKSKVTPNMPSYEGDYELLREALKYSLDLKLVDFDSMLEQIADDLIHRISSNRNMQDEVSDNFHKELHKWGLECWSQLIFNNKVGFLQKNNLSDLSEAGRMLNSLIEASQALRNCESGLQFWRILPTYSWTKLTSAIDMLEGLLCRNLRLNYIKLSKMNRNAKDAQRLCLLDAMIIKEKLTSDEIITTVLDLLIIGVTSVSNSAGFVIYHLAKTPRAQTRLLQEILHYLPTKDSKLLSYDLSNMNYLKSCVLESLRLRPPFPYTTRCLSKDLVIHGYTVPRGTLLVMANEVAYHKDENFECALRYEPERWMDEFSNPFDPLAAMPFCHGQTELIKQIAYRQLAILIAKLLRNFKFEYHYGRIHQDGKVLAIPKKPFRFRFVERAE</sequence>
<dbReference type="STRING" id="13249.T1HSR2"/>
<comment type="similarity">
    <text evidence="2">Belongs to the cytochrome P450 family.</text>
</comment>
<dbReference type="EMBL" id="ACPB03016850">
    <property type="status" value="NOT_ANNOTATED_CDS"/>
    <property type="molecule type" value="Genomic_DNA"/>
</dbReference>
<reference evidence="8" key="1">
    <citation type="submission" date="2015-05" db="UniProtKB">
        <authorList>
            <consortium name="EnsemblMetazoa"/>
        </authorList>
    </citation>
    <scope>IDENTIFICATION</scope>
</reference>
<keyword evidence="4" id="KW-0479">Metal-binding</keyword>
<dbReference type="AlphaFoldDB" id="T1HSR2"/>
<name>T1HSR2_RHOPR</name>
<keyword evidence="9" id="KW-1185">Reference proteome</keyword>
<evidence type="ECO:0000313" key="9">
    <source>
        <dbReference type="Proteomes" id="UP000015103"/>
    </source>
</evidence>
<evidence type="ECO:0000256" key="5">
    <source>
        <dbReference type="ARBA" id="ARBA00023002"/>
    </source>
</evidence>
<dbReference type="PRINTS" id="PR00463">
    <property type="entry name" value="EP450I"/>
</dbReference>
<organism evidence="8 9">
    <name type="scientific">Rhodnius prolixus</name>
    <name type="common">Triatomid bug</name>
    <dbReference type="NCBI Taxonomy" id="13249"/>
    <lineage>
        <taxon>Eukaryota</taxon>
        <taxon>Metazoa</taxon>
        <taxon>Ecdysozoa</taxon>
        <taxon>Arthropoda</taxon>
        <taxon>Hexapoda</taxon>
        <taxon>Insecta</taxon>
        <taxon>Pterygota</taxon>
        <taxon>Neoptera</taxon>
        <taxon>Paraneoptera</taxon>
        <taxon>Hemiptera</taxon>
        <taxon>Heteroptera</taxon>
        <taxon>Panheteroptera</taxon>
        <taxon>Cimicomorpha</taxon>
        <taxon>Reduviidae</taxon>
        <taxon>Triatominae</taxon>
        <taxon>Rhodnius</taxon>
    </lineage>
</organism>
<evidence type="ECO:0000256" key="4">
    <source>
        <dbReference type="ARBA" id="ARBA00022723"/>
    </source>
</evidence>
<dbReference type="InterPro" id="IPR001128">
    <property type="entry name" value="Cyt_P450"/>
</dbReference>
<keyword evidence="5" id="KW-0560">Oxidoreductase</keyword>
<dbReference type="GO" id="GO:0016705">
    <property type="term" value="F:oxidoreductase activity, acting on paired donors, with incorporation or reduction of molecular oxygen"/>
    <property type="evidence" value="ECO:0007669"/>
    <property type="project" value="InterPro"/>
</dbReference>
<dbReference type="EnsemblMetazoa" id="RPRC007082-RA">
    <property type="protein sequence ID" value="RPRC007082-PA"/>
    <property type="gene ID" value="RPRC007082"/>
</dbReference>
<keyword evidence="3" id="KW-0349">Heme</keyword>
<dbReference type="InterPro" id="IPR002401">
    <property type="entry name" value="Cyt_P450_E_grp-I"/>
</dbReference>
<dbReference type="GO" id="GO:0004497">
    <property type="term" value="F:monooxygenase activity"/>
    <property type="evidence" value="ECO:0007669"/>
    <property type="project" value="UniProtKB-KW"/>
</dbReference>
<dbReference type="InParanoid" id="T1HSR2"/>
<dbReference type="InterPro" id="IPR050479">
    <property type="entry name" value="CYP11_CYP27_families"/>
</dbReference>
<dbReference type="VEuPathDB" id="VectorBase:RPRC007082"/>
<dbReference type="OMA" id="FQVWRFF"/>
<evidence type="ECO:0000256" key="3">
    <source>
        <dbReference type="ARBA" id="ARBA00022617"/>
    </source>
</evidence>
<evidence type="ECO:0000256" key="7">
    <source>
        <dbReference type="ARBA" id="ARBA00023033"/>
    </source>
</evidence>